<comment type="similarity">
    <text evidence="2">Belongs to the TAF7 family.</text>
</comment>
<gene>
    <name evidence="7" type="ORF">ABEB36_007747</name>
</gene>
<dbReference type="Pfam" id="PF04658">
    <property type="entry name" value="TAFII55_N"/>
    <property type="match status" value="1"/>
</dbReference>
<evidence type="ECO:0000256" key="5">
    <source>
        <dbReference type="ARBA" id="ARBA00023242"/>
    </source>
</evidence>
<dbReference type="PANTHER" id="PTHR12228">
    <property type="entry name" value="TRANSCRIPTION INITIATION FACTOR TFIID 55 KD SUBUNIT-RELATED"/>
    <property type="match status" value="1"/>
</dbReference>
<keyword evidence="5" id="KW-0539">Nucleus</keyword>
<evidence type="ECO:0000256" key="1">
    <source>
        <dbReference type="ARBA" id="ARBA00004123"/>
    </source>
</evidence>
<dbReference type="InterPro" id="IPR037817">
    <property type="entry name" value="TAF7"/>
</dbReference>
<comment type="caution">
    <text evidence="7">The sequence shown here is derived from an EMBL/GenBank/DDBJ whole genome shotgun (WGS) entry which is preliminary data.</text>
</comment>
<evidence type="ECO:0000256" key="3">
    <source>
        <dbReference type="ARBA" id="ARBA00023015"/>
    </source>
</evidence>
<accession>A0ABD1EV07</accession>
<evidence type="ECO:0000259" key="6">
    <source>
        <dbReference type="SMART" id="SM01370"/>
    </source>
</evidence>
<dbReference type="EMBL" id="JBDJPC010000005">
    <property type="protein sequence ID" value="KAL1502633.1"/>
    <property type="molecule type" value="Genomic_DNA"/>
</dbReference>
<keyword evidence="4" id="KW-0804">Transcription</keyword>
<keyword evidence="3" id="KW-0805">Transcription regulation</keyword>
<name>A0ABD1EV07_HYPHA</name>
<evidence type="ECO:0000313" key="8">
    <source>
        <dbReference type="Proteomes" id="UP001566132"/>
    </source>
</evidence>
<dbReference type="AlphaFoldDB" id="A0ABD1EV07"/>
<feature type="domain" description="TAFII55 protein conserved region" evidence="6">
    <location>
        <begin position="14"/>
        <end position="162"/>
    </location>
</feature>
<reference evidence="7 8" key="1">
    <citation type="submission" date="2024-05" db="EMBL/GenBank/DDBJ databases">
        <title>Genetic variation in Jamaican populations of the coffee berry borer (Hypothenemus hampei).</title>
        <authorList>
            <person name="Errbii M."/>
            <person name="Myrie A."/>
        </authorList>
    </citation>
    <scope>NUCLEOTIDE SEQUENCE [LARGE SCALE GENOMIC DNA]</scope>
    <source>
        <strain evidence="7">JA-Hopewell-2020-01-JO</strain>
        <tissue evidence="7">Whole body</tissue>
    </source>
</reference>
<comment type="subcellular location">
    <subcellularLocation>
        <location evidence="1">Nucleus</location>
    </subcellularLocation>
</comment>
<sequence length="204" mass="23938">MKFEKMLRAQSDEIEEQFILRLPIVESEKIRGLLRDKPEKLKRTLKIDLDPLKCEGTVIVGRKSLPAYLKKFPTIIESYKTNIANDKTNLYKTADISYILECFEHPVKKVKKEFIHGYTPPLKNVKKNRFRKTLVNPEETETTEMITKELYYLLSTDLDAVTTRFEILYENDNDENRPNNLQTEMHLFGQFLSSDSDVEIDIVD</sequence>
<dbReference type="PANTHER" id="PTHR12228:SF0">
    <property type="entry name" value="TATA-BOX BINDING PROTEIN ASSOCIATED FACTOR 7"/>
    <property type="match status" value="1"/>
</dbReference>
<evidence type="ECO:0000256" key="2">
    <source>
        <dbReference type="ARBA" id="ARBA00009368"/>
    </source>
</evidence>
<dbReference type="SMART" id="SM01370">
    <property type="entry name" value="TAFII55_N"/>
    <property type="match status" value="1"/>
</dbReference>
<dbReference type="CDD" id="cd08047">
    <property type="entry name" value="TAF7"/>
    <property type="match status" value="1"/>
</dbReference>
<dbReference type="InterPro" id="IPR006751">
    <property type="entry name" value="TAFII55_prot_cons_reg"/>
</dbReference>
<protein>
    <recommendedName>
        <fullName evidence="6">TAFII55 protein conserved region domain-containing protein</fullName>
    </recommendedName>
</protein>
<keyword evidence="8" id="KW-1185">Reference proteome</keyword>
<evidence type="ECO:0000256" key="4">
    <source>
        <dbReference type="ARBA" id="ARBA00023163"/>
    </source>
</evidence>
<dbReference type="GO" id="GO:0005634">
    <property type="term" value="C:nucleus"/>
    <property type="evidence" value="ECO:0007669"/>
    <property type="project" value="UniProtKB-SubCell"/>
</dbReference>
<proteinExistence type="inferred from homology"/>
<organism evidence="7 8">
    <name type="scientific">Hypothenemus hampei</name>
    <name type="common">Coffee berry borer</name>
    <dbReference type="NCBI Taxonomy" id="57062"/>
    <lineage>
        <taxon>Eukaryota</taxon>
        <taxon>Metazoa</taxon>
        <taxon>Ecdysozoa</taxon>
        <taxon>Arthropoda</taxon>
        <taxon>Hexapoda</taxon>
        <taxon>Insecta</taxon>
        <taxon>Pterygota</taxon>
        <taxon>Neoptera</taxon>
        <taxon>Endopterygota</taxon>
        <taxon>Coleoptera</taxon>
        <taxon>Polyphaga</taxon>
        <taxon>Cucujiformia</taxon>
        <taxon>Curculionidae</taxon>
        <taxon>Scolytinae</taxon>
        <taxon>Hypothenemus</taxon>
    </lineage>
</organism>
<dbReference type="Proteomes" id="UP001566132">
    <property type="component" value="Unassembled WGS sequence"/>
</dbReference>
<evidence type="ECO:0000313" key="7">
    <source>
        <dbReference type="EMBL" id="KAL1502633.1"/>
    </source>
</evidence>